<reference evidence="2" key="1">
    <citation type="submission" date="2019-12" db="UniProtKB">
        <authorList>
            <consortium name="WormBaseParasite"/>
        </authorList>
    </citation>
    <scope>IDENTIFICATION</scope>
</reference>
<dbReference type="Proteomes" id="UP000046395">
    <property type="component" value="Unassembled WGS sequence"/>
</dbReference>
<dbReference type="AlphaFoldDB" id="A0A5S6Q7N0"/>
<evidence type="ECO:0000313" key="2">
    <source>
        <dbReference type="WBParaSite" id="TMUE_1000002967.1"/>
    </source>
</evidence>
<protein>
    <submittedName>
        <fullName evidence="2">Chondroitin proteoglycan 4 domain-containing protein</fullName>
    </submittedName>
</protein>
<sequence length="318" mass="35567">MPFDVRQPSDDMLNKGFIFLYLTCGTAVSSAQSVHFFSEAPKALFTEAVPKLLKFVKIFLEAQRNATMEERSVNETCTDNCLFPTSDWVKGPLGPEDTQRDNETTLDDQSVGTLLETRFRDQVLSSKLAAPAKEVHQKIMHLLRQSSIGTDFNLDIAYFDQVCRMTQPTAQCVEACSSDGAKDAATAARSLVQFLCADRMHTAKTNTPCLKQLFSERGKFCLTKCRKNEFKLQESSQIFLLNKQSADMKQGVAKNVCKYTKCMAACFIPTVDKKCGVEAGSLTKEVLQKAMDIFRKVFNLVGDEALICEYQEGDEDED</sequence>
<accession>A0A5S6Q7N0</accession>
<proteinExistence type="predicted"/>
<dbReference type="WBParaSite" id="TMUE_1000002967.1">
    <property type="protein sequence ID" value="TMUE_1000002967.1"/>
    <property type="gene ID" value="WBGene00293856"/>
</dbReference>
<keyword evidence="1" id="KW-1185">Reference proteome</keyword>
<name>A0A5S6Q7N0_TRIMR</name>
<evidence type="ECO:0000313" key="1">
    <source>
        <dbReference type="Proteomes" id="UP000046395"/>
    </source>
</evidence>
<organism evidence="1 2">
    <name type="scientific">Trichuris muris</name>
    <name type="common">Mouse whipworm</name>
    <dbReference type="NCBI Taxonomy" id="70415"/>
    <lineage>
        <taxon>Eukaryota</taxon>
        <taxon>Metazoa</taxon>
        <taxon>Ecdysozoa</taxon>
        <taxon>Nematoda</taxon>
        <taxon>Enoplea</taxon>
        <taxon>Dorylaimia</taxon>
        <taxon>Trichinellida</taxon>
        <taxon>Trichuridae</taxon>
        <taxon>Trichuris</taxon>
    </lineage>
</organism>